<gene>
    <name evidence="2" type="ORF">SMACR_03351</name>
</gene>
<dbReference type="VEuPathDB" id="FungiDB:SMAC_03351"/>
<feature type="region of interest" description="Disordered" evidence="1">
    <location>
        <begin position="230"/>
        <end position="255"/>
    </location>
</feature>
<evidence type="ECO:0000256" key="1">
    <source>
        <dbReference type="SAM" id="MobiDB-lite"/>
    </source>
</evidence>
<name>A0A8S8ZIN0_SORMA</name>
<dbReference type="EMBL" id="NMPR01000152">
    <property type="protein sequence ID" value="KAA8629028.1"/>
    <property type="molecule type" value="Genomic_DNA"/>
</dbReference>
<evidence type="ECO:0000313" key="2">
    <source>
        <dbReference type="EMBL" id="KAA8629028.1"/>
    </source>
</evidence>
<comment type="caution">
    <text evidence="2">The sequence shown here is derived from an EMBL/GenBank/DDBJ whole genome shotgun (WGS) entry which is preliminary data.</text>
</comment>
<dbReference type="AlphaFoldDB" id="A0A8S8ZIN0"/>
<proteinExistence type="predicted"/>
<dbReference type="Proteomes" id="UP000433876">
    <property type="component" value="Unassembled WGS sequence"/>
</dbReference>
<sequence>MLSRGVGTKPMLETEDNSGRIARARLERECKPGGSTPKGPPMPGIYTVQGPWKILYLAEASFTQSILVQLDFTEFKPQIGFPELQRPDPDRYDIAIYWRDYHVHDNPEQEVLPAHSEELLIHWLEEEDSDFNGDTQWIWLDGPILAPKRVGKFKLMFKISRKSTDLTRRGDEAFDFAEDPLEAGNVQEEPLQDYVEVREHAEWPRLVRTRREQAQEHDLIPRFRQQLQRQMEAANALPDPSTVPESDTVLEPDAV</sequence>
<protein>
    <submittedName>
        <fullName evidence="2">Uncharacterized protein</fullName>
    </submittedName>
</protein>
<reference evidence="2 3" key="1">
    <citation type="submission" date="2017-07" db="EMBL/GenBank/DDBJ databases">
        <title>Genome sequence of the Sordaria macrospora wild type strain R19027.</title>
        <authorList>
            <person name="Nowrousian M."/>
            <person name="Teichert I."/>
            <person name="Kueck U."/>
        </authorList>
    </citation>
    <scope>NUCLEOTIDE SEQUENCE [LARGE SCALE GENOMIC DNA]</scope>
    <source>
        <strain evidence="2 3">R19027</strain>
        <tissue evidence="2">Mycelium</tissue>
    </source>
</reference>
<evidence type="ECO:0000313" key="3">
    <source>
        <dbReference type="Proteomes" id="UP000433876"/>
    </source>
</evidence>
<organism evidence="2 3">
    <name type="scientific">Sordaria macrospora</name>
    <dbReference type="NCBI Taxonomy" id="5147"/>
    <lineage>
        <taxon>Eukaryota</taxon>
        <taxon>Fungi</taxon>
        <taxon>Dikarya</taxon>
        <taxon>Ascomycota</taxon>
        <taxon>Pezizomycotina</taxon>
        <taxon>Sordariomycetes</taxon>
        <taxon>Sordariomycetidae</taxon>
        <taxon>Sordariales</taxon>
        <taxon>Sordariaceae</taxon>
        <taxon>Sordaria</taxon>
    </lineage>
</organism>
<accession>A0A8S8ZIN0</accession>